<keyword evidence="3" id="KW-1185">Reference proteome</keyword>
<dbReference type="RefSeq" id="XP_065647509.1">
    <property type="nucleotide sequence ID" value="XM_065791437.1"/>
</dbReference>
<dbReference type="GeneID" id="100210051"/>
<accession>A0ABM4BEW9</accession>
<dbReference type="PANTHER" id="PTHR11232:SF17">
    <property type="entry name" value="CAPON-LIKE PROTEIN"/>
    <property type="match status" value="1"/>
</dbReference>
<dbReference type="InterPro" id="IPR011993">
    <property type="entry name" value="PH-like_dom_sf"/>
</dbReference>
<evidence type="ECO:0000259" key="2">
    <source>
        <dbReference type="PROSITE" id="PS01179"/>
    </source>
</evidence>
<evidence type="ECO:0000256" key="1">
    <source>
        <dbReference type="SAM" id="Coils"/>
    </source>
</evidence>
<name>A0ABM4BEW9_HYDVU</name>
<dbReference type="SUPFAM" id="SSF50729">
    <property type="entry name" value="PH domain-like"/>
    <property type="match status" value="1"/>
</dbReference>
<organism evidence="3 4">
    <name type="scientific">Hydra vulgaris</name>
    <name type="common">Hydra</name>
    <name type="synonym">Hydra attenuata</name>
    <dbReference type="NCBI Taxonomy" id="6087"/>
    <lineage>
        <taxon>Eukaryota</taxon>
        <taxon>Metazoa</taxon>
        <taxon>Cnidaria</taxon>
        <taxon>Hydrozoa</taxon>
        <taxon>Hydroidolina</taxon>
        <taxon>Anthoathecata</taxon>
        <taxon>Aplanulata</taxon>
        <taxon>Hydridae</taxon>
        <taxon>Hydra</taxon>
    </lineage>
</organism>
<evidence type="ECO:0000313" key="3">
    <source>
        <dbReference type="Proteomes" id="UP001652625"/>
    </source>
</evidence>
<sequence length="466" mass="53196">MNIFKVINGTKPGQYQTVEDSKDLRIPVQNEEAFEHGISFNCRYIGTEEIPRPNSRVEIVAAMRRIRYEHKYRNIKKRRVFLAVSADGVKVTLRKKKKKKKGSLLLEDSNLFIMHYPINRVFYVSHDSQDLKILSYIARSEDGIFRCSVFKALKNSQAMHIVRTIGQAFEVCHKINLEREKNKSAISPSEENDTEIKVLADKADKKSPDETDIDDVEACEETITSSEEIAEQHYSKANLVTDIDTAREMINLPPPLVPQGTISDLNVQMHGPFTLLELKQVYHHQLLQQMHEAEASRNELSRIRSQLKTAEECRIQAQNQVNRLLSQNRELSFMLQKAMSKLQERYCSATDTPLDDAWMLNQLSQNGFDSTSIYSGTTAGLGSFQIDFASEIFDNSNVGPSPQHHFNNNKYKLNSSGQDQFANDKNYLSSAINKNPFISQNEESVDNVLMTSNIKKSYNETTLLET</sequence>
<dbReference type="InterPro" id="IPR006020">
    <property type="entry name" value="PTB/PI_dom"/>
</dbReference>
<reference evidence="3 4" key="1">
    <citation type="submission" date="2025-05" db="UniProtKB">
        <authorList>
            <consortium name="RefSeq"/>
        </authorList>
    </citation>
    <scope>NUCLEOTIDE SEQUENCE [LARGE SCALE GENOMIC DNA]</scope>
</reference>
<dbReference type="PANTHER" id="PTHR11232">
    <property type="entry name" value="PHOSPHOTYROSINE INTERACTION DOMAIN-CONTAINING FAMILY MEMBER"/>
    <property type="match status" value="1"/>
</dbReference>
<dbReference type="SMART" id="SM00462">
    <property type="entry name" value="PTB"/>
    <property type="match status" value="1"/>
</dbReference>
<gene>
    <name evidence="4 5 6" type="primary">LOC100210051</name>
</gene>
<evidence type="ECO:0000313" key="4">
    <source>
        <dbReference type="RefSeq" id="XP_065647507.1"/>
    </source>
</evidence>
<keyword evidence="1" id="KW-0175">Coiled coil</keyword>
<dbReference type="Proteomes" id="UP001652625">
    <property type="component" value="Chromosome 02"/>
</dbReference>
<dbReference type="InterPro" id="IPR051133">
    <property type="entry name" value="Adapter_Engulfment-Domain"/>
</dbReference>
<evidence type="ECO:0000313" key="5">
    <source>
        <dbReference type="RefSeq" id="XP_065647508.1"/>
    </source>
</evidence>
<protein>
    <submittedName>
        <fullName evidence="4 5">Carboxyl-terminal PDZ ligand of neuronal nitric oxide synthase protein</fullName>
    </submittedName>
</protein>
<feature type="coiled-coil region" evidence="1">
    <location>
        <begin position="293"/>
        <end position="327"/>
    </location>
</feature>
<proteinExistence type="predicted"/>
<dbReference type="RefSeq" id="XP_065647507.1">
    <property type="nucleotide sequence ID" value="XM_065791435.1"/>
</dbReference>
<evidence type="ECO:0000313" key="6">
    <source>
        <dbReference type="RefSeq" id="XP_065647509.1"/>
    </source>
</evidence>
<feature type="domain" description="PID" evidence="2">
    <location>
        <begin position="37"/>
        <end position="180"/>
    </location>
</feature>
<dbReference type="Gene3D" id="2.30.29.30">
    <property type="entry name" value="Pleckstrin-homology domain (PH domain)/Phosphotyrosine-binding domain (PTB)"/>
    <property type="match status" value="1"/>
</dbReference>
<dbReference type="Pfam" id="PF00640">
    <property type="entry name" value="PID"/>
    <property type="match status" value="1"/>
</dbReference>
<dbReference type="RefSeq" id="XP_065647508.1">
    <property type="nucleotide sequence ID" value="XM_065791436.1"/>
</dbReference>
<dbReference type="PROSITE" id="PS01179">
    <property type="entry name" value="PID"/>
    <property type="match status" value="1"/>
</dbReference>